<gene>
    <name evidence="3" type="primary">bla</name>
    <name evidence="3" type="ORF">GTP91_03100</name>
</gene>
<feature type="chain" id="PRO_5032272097" evidence="1">
    <location>
        <begin position="23"/>
        <end position="298"/>
    </location>
</feature>
<sequence>MKKKLLGYSMAFFGAFLTTAGAADWYAPQEPFRVYGNTYYVGTGGISAVLITSPSGHILVDAGGPEAGAQVAAHIRKLGFRVEDIRYILNSHPHQDHAGAISDLQKLSDATVVASPLAALVLESGQPDRGDAQFPNLTPMPPIAHPLPVRNGEAVPLGRLAVTAHFTPGHTAGGTSWTWQAEENGRIVNIVFADSLTALAAQGLRFSGNPLYPEAQADIERSFATVEALPCDILVSAHPEAGGLWERKAKQLELGDAAFIDTKACRNYAAKARATLAETLRAEAARSKASAHVSSVEQ</sequence>
<dbReference type="SUPFAM" id="SSF56281">
    <property type="entry name" value="Metallo-hydrolase/oxidoreductase"/>
    <property type="match status" value="1"/>
</dbReference>
<evidence type="ECO:0000313" key="4">
    <source>
        <dbReference type="Proteomes" id="UP000470302"/>
    </source>
</evidence>
<comment type="caution">
    <text evidence="3">The sequence shown here is derived from an EMBL/GenBank/DDBJ whole genome shotgun (WGS) entry which is preliminary data.</text>
</comment>
<evidence type="ECO:0000259" key="2">
    <source>
        <dbReference type="SMART" id="SM00849"/>
    </source>
</evidence>
<dbReference type="Proteomes" id="UP000470302">
    <property type="component" value="Unassembled WGS sequence"/>
</dbReference>
<dbReference type="InterPro" id="IPR036866">
    <property type="entry name" value="RibonucZ/Hydroxyglut_hydro"/>
</dbReference>
<dbReference type="Pfam" id="PF00753">
    <property type="entry name" value="Lactamase_B"/>
    <property type="match status" value="1"/>
</dbReference>
<dbReference type="SMART" id="SM00849">
    <property type="entry name" value="Lactamase_B"/>
    <property type="match status" value="1"/>
</dbReference>
<evidence type="ECO:0000313" key="3">
    <source>
        <dbReference type="EMBL" id="MYM86163.1"/>
    </source>
</evidence>
<dbReference type="AlphaFoldDB" id="A0A845FUN3"/>
<dbReference type="NCBIfam" id="NF033105">
    <property type="entry name" value="bla_subclass_B3"/>
    <property type="match status" value="1"/>
</dbReference>
<dbReference type="PANTHER" id="PTHR42951:SF17">
    <property type="entry name" value="METALLO-BETA-LACTAMASE DOMAIN-CONTAINING PROTEIN"/>
    <property type="match status" value="1"/>
</dbReference>
<accession>A0A845FUN3</accession>
<feature type="signal peptide" evidence="1">
    <location>
        <begin position="1"/>
        <end position="22"/>
    </location>
</feature>
<feature type="domain" description="Metallo-beta-lactamase" evidence="2">
    <location>
        <begin position="45"/>
        <end position="238"/>
    </location>
</feature>
<dbReference type="PANTHER" id="PTHR42951">
    <property type="entry name" value="METALLO-BETA-LACTAMASE DOMAIN-CONTAINING"/>
    <property type="match status" value="1"/>
</dbReference>
<proteinExistence type="predicted"/>
<dbReference type="Gene3D" id="3.60.15.10">
    <property type="entry name" value="Ribonuclease Z/Hydroxyacylglutathione hydrolase-like"/>
    <property type="match status" value="1"/>
</dbReference>
<name>A0A845FUN3_9BURK</name>
<organism evidence="3 4">
    <name type="scientific">Duganella vulcania</name>
    <dbReference type="NCBI Taxonomy" id="2692166"/>
    <lineage>
        <taxon>Bacteria</taxon>
        <taxon>Pseudomonadati</taxon>
        <taxon>Pseudomonadota</taxon>
        <taxon>Betaproteobacteria</taxon>
        <taxon>Burkholderiales</taxon>
        <taxon>Oxalobacteraceae</taxon>
        <taxon>Telluria group</taxon>
        <taxon>Duganella</taxon>
    </lineage>
</organism>
<protein>
    <submittedName>
        <fullName evidence="3">Subclass B3 metallo-beta-lactamase</fullName>
    </submittedName>
</protein>
<keyword evidence="1" id="KW-0732">Signal</keyword>
<dbReference type="RefSeq" id="WP_161095438.1">
    <property type="nucleotide sequence ID" value="NZ_WWCW01000005.1"/>
</dbReference>
<dbReference type="EMBL" id="WWCW01000005">
    <property type="protein sequence ID" value="MYM86163.1"/>
    <property type="molecule type" value="Genomic_DNA"/>
</dbReference>
<dbReference type="InterPro" id="IPR050855">
    <property type="entry name" value="NDM-1-like"/>
</dbReference>
<dbReference type="InterPro" id="IPR001279">
    <property type="entry name" value="Metallo-B-lactamas"/>
</dbReference>
<evidence type="ECO:0000256" key="1">
    <source>
        <dbReference type="SAM" id="SignalP"/>
    </source>
</evidence>
<dbReference type="NCBIfam" id="NF012229">
    <property type="entry name" value="bla_class_B_core"/>
    <property type="match status" value="1"/>
</dbReference>
<reference evidence="3 4" key="1">
    <citation type="submission" date="2020-01" db="EMBL/GenBank/DDBJ databases">
        <title>Novel species isolated from a subtropical stream in China.</title>
        <authorList>
            <person name="Lu H."/>
        </authorList>
    </citation>
    <scope>NUCLEOTIDE SEQUENCE [LARGE SCALE GENOMIC DNA]</scope>
    <source>
        <strain evidence="3 4">FT82W</strain>
    </source>
</reference>